<evidence type="ECO:0000313" key="2">
    <source>
        <dbReference type="EMBL" id="GKV26815.1"/>
    </source>
</evidence>
<evidence type="ECO:0000313" key="3">
    <source>
        <dbReference type="Proteomes" id="UP001054252"/>
    </source>
</evidence>
<feature type="region of interest" description="Disordered" evidence="1">
    <location>
        <begin position="38"/>
        <end position="69"/>
    </location>
</feature>
<reference evidence="2 3" key="1">
    <citation type="journal article" date="2021" name="Commun. Biol.">
        <title>The genome of Shorea leprosula (Dipterocarpaceae) highlights the ecological relevance of drought in aseasonal tropical rainforests.</title>
        <authorList>
            <person name="Ng K.K.S."/>
            <person name="Kobayashi M.J."/>
            <person name="Fawcett J.A."/>
            <person name="Hatakeyama M."/>
            <person name="Paape T."/>
            <person name="Ng C.H."/>
            <person name="Ang C.C."/>
            <person name="Tnah L.H."/>
            <person name="Lee C.T."/>
            <person name="Nishiyama T."/>
            <person name="Sese J."/>
            <person name="O'Brien M.J."/>
            <person name="Copetti D."/>
            <person name="Mohd Noor M.I."/>
            <person name="Ong R.C."/>
            <person name="Putra M."/>
            <person name="Sireger I.Z."/>
            <person name="Indrioko S."/>
            <person name="Kosugi Y."/>
            <person name="Izuno A."/>
            <person name="Isagi Y."/>
            <person name="Lee S.L."/>
            <person name="Shimizu K.K."/>
        </authorList>
    </citation>
    <scope>NUCLEOTIDE SEQUENCE [LARGE SCALE GENOMIC DNA]</scope>
    <source>
        <strain evidence="2">214</strain>
    </source>
</reference>
<protein>
    <submittedName>
        <fullName evidence="2">Uncharacterized protein</fullName>
    </submittedName>
</protein>
<sequence length="97" mass="10971">MKPPKPLLDSRFFVRGGFWGFVCFRQFSCRFIESWRREGEHTQRDDDGGDRVFGQGRFRSDGGSGGGRGKRVMYLSLPISFALDCEAAWLSCPVNDG</sequence>
<proteinExistence type="predicted"/>
<dbReference type="Proteomes" id="UP001054252">
    <property type="component" value="Unassembled WGS sequence"/>
</dbReference>
<dbReference type="AlphaFoldDB" id="A0AAV5KQB1"/>
<keyword evidence="3" id="KW-1185">Reference proteome</keyword>
<evidence type="ECO:0000256" key="1">
    <source>
        <dbReference type="SAM" id="MobiDB-lite"/>
    </source>
</evidence>
<organism evidence="2 3">
    <name type="scientific">Rubroshorea leprosula</name>
    <dbReference type="NCBI Taxonomy" id="152421"/>
    <lineage>
        <taxon>Eukaryota</taxon>
        <taxon>Viridiplantae</taxon>
        <taxon>Streptophyta</taxon>
        <taxon>Embryophyta</taxon>
        <taxon>Tracheophyta</taxon>
        <taxon>Spermatophyta</taxon>
        <taxon>Magnoliopsida</taxon>
        <taxon>eudicotyledons</taxon>
        <taxon>Gunneridae</taxon>
        <taxon>Pentapetalae</taxon>
        <taxon>rosids</taxon>
        <taxon>malvids</taxon>
        <taxon>Malvales</taxon>
        <taxon>Dipterocarpaceae</taxon>
        <taxon>Rubroshorea</taxon>
    </lineage>
</organism>
<dbReference type="EMBL" id="BPVZ01000073">
    <property type="protein sequence ID" value="GKV26815.1"/>
    <property type="molecule type" value="Genomic_DNA"/>
</dbReference>
<gene>
    <name evidence="2" type="ORF">SLEP1_g36045</name>
</gene>
<accession>A0AAV5KQB1</accession>
<comment type="caution">
    <text evidence="2">The sequence shown here is derived from an EMBL/GenBank/DDBJ whole genome shotgun (WGS) entry which is preliminary data.</text>
</comment>
<name>A0AAV5KQB1_9ROSI</name>
<feature type="compositionally biased region" description="Basic and acidic residues" evidence="1">
    <location>
        <begin position="38"/>
        <end position="50"/>
    </location>
</feature>